<dbReference type="SUPFAM" id="SSF53901">
    <property type="entry name" value="Thiolase-like"/>
    <property type="match status" value="1"/>
</dbReference>
<dbReference type="InterPro" id="IPR014030">
    <property type="entry name" value="Ketoacyl_synth_N"/>
</dbReference>
<dbReference type="OrthoDB" id="276230at2"/>
<dbReference type="STRING" id="1142394.PSMK_10400"/>
<dbReference type="InterPro" id="IPR016039">
    <property type="entry name" value="Thiolase-like"/>
</dbReference>
<dbReference type="Pfam" id="PF02801">
    <property type="entry name" value="Ketoacyl-synt_C"/>
    <property type="match status" value="1"/>
</dbReference>
<dbReference type="PANTHER" id="PTHR11712:SF347">
    <property type="entry name" value="BETA KETOACYL-ACYL CARRIER PROTEIN SYNTHASE"/>
    <property type="match status" value="1"/>
</dbReference>
<evidence type="ECO:0000256" key="1">
    <source>
        <dbReference type="ARBA" id="ARBA00008467"/>
    </source>
</evidence>
<dbReference type="GO" id="GO:0006633">
    <property type="term" value="P:fatty acid biosynthetic process"/>
    <property type="evidence" value="ECO:0007669"/>
    <property type="project" value="TreeGrafter"/>
</dbReference>
<dbReference type="EC" id="2.3.1.179" evidence="5"/>
<dbReference type="Pfam" id="PF00109">
    <property type="entry name" value="ketoacyl-synt"/>
    <property type="match status" value="1"/>
</dbReference>
<evidence type="ECO:0000313" key="5">
    <source>
        <dbReference type="EMBL" id="BAM03199.1"/>
    </source>
</evidence>
<keyword evidence="2 3" id="KW-0808">Transferase</keyword>
<dbReference type="PROSITE" id="PS52004">
    <property type="entry name" value="KS3_2"/>
    <property type="match status" value="1"/>
</dbReference>
<protein>
    <submittedName>
        <fullName evidence="5">Putative 3-oxoacyl-[acyl-carrier-protein] synthase II</fullName>
        <ecNumber evidence="5">2.3.1.179</ecNumber>
    </submittedName>
</protein>
<reference evidence="5 6" key="1">
    <citation type="submission" date="2012-02" db="EMBL/GenBank/DDBJ databases">
        <title>Complete genome sequence of Phycisphaera mikurensis NBRC 102666.</title>
        <authorList>
            <person name="Ankai A."/>
            <person name="Hosoyama A."/>
            <person name="Terui Y."/>
            <person name="Sekine M."/>
            <person name="Fukai R."/>
            <person name="Kato Y."/>
            <person name="Nakamura S."/>
            <person name="Yamada-Narita S."/>
            <person name="Kawakoshi A."/>
            <person name="Fukunaga Y."/>
            <person name="Yamazaki S."/>
            <person name="Fujita N."/>
        </authorList>
    </citation>
    <scope>NUCLEOTIDE SEQUENCE [LARGE SCALE GENOMIC DNA]</scope>
    <source>
        <strain evidence="6">NBRC 102666 / KCTC 22515 / FYK2301M01</strain>
    </source>
</reference>
<evidence type="ECO:0000256" key="3">
    <source>
        <dbReference type="RuleBase" id="RU003694"/>
    </source>
</evidence>
<dbReference type="AlphaFoldDB" id="I0ID61"/>
<dbReference type="RefSeq" id="WP_014436418.1">
    <property type="nucleotide sequence ID" value="NC_017080.1"/>
</dbReference>
<name>I0ID61_PHYMF</name>
<dbReference type="Gene3D" id="3.40.47.10">
    <property type="match status" value="1"/>
</dbReference>
<keyword evidence="5" id="KW-0012">Acyltransferase</keyword>
<evidence type="ECO:0000313" key="6">
    <source>
        <dbReference type="Proteomes" id="UP000007881"/>
    </source>
</evidence>
<dbReference type="SMART" id="SM00825">
    <property type="entry name" value="PKS_KS"/>
    <property type="match status" value="1"/>
</dbReference>
<dbReference type="GO" id="GO:0004315">
    <property type="term" value="F:3-oxoacyl-[acyl-carrier-protein] synthase activity"/>
    <property type="evidence" value="ECO:0007669"/>
    <property type="project" value="UniProtKB-EC"/>
</dbReference>
<proteinExistence type="inferred from homology"/>
<dbReference type="InterPro" id="IPR014031">
    <property type="entry name" value="Ketoacyl_synth_C"/>
</dbReference>
<dbReference type="Proteomes" id="UP000007881">
    <property type="component" value="Chromosome"/>
</dbReference>
<sequence length="391" mass="39528">MNDASPLPRRVRLAGLGLVTPLASGAWPNFSALLAGRTLADRLAKLEPDTEPMPRVLAIGGVANARFAREDPAIDLAETAAREACLEAGVEAKGLAVYLGTSKGAAAAHAAAADRLLGGPDAPPVRGPDAEAVAMGPHALFARGLARRLGVAVADHRVAACAASLVALDAAARGVASGRLDAALVVTAEAALLPLFVHAHARLGVLAPLDDYAGRPLSAARRGFVLAESAAAVVLTADDRPGIELVATAVAADGFDLLRPAPGMPALRRVAGEVIRTERVACLHPHAPGTPTHDPMELAALASAAADAPAVYAAKGAIGHGLGAAGLGSLVLAALCARANRRPPMPWIEQPLDTPLDLSPETRDLPDGLHAVFAAGFGGHVAAASLRVGRD</sequence>
<accession>I0ID61</accession>
<dbReference type="HOGENOM" id="CLU_705685_0_0_0"/>
<feature type="domain" description="Ketosynthase family 3 (KS3)" evidence="4">
    <location>
        <begin position="1"/>
        <end position="388"/>
    </location>
</feature>
<dbReference type="InterPro" id="IPR000794">
    <property type="entry name" value="Beta-ketoacyl_synthase"/>
</dbReference>
<gene>
    <name evidence="5" type="primary">fabF</name>
    <name evidence="5" type="ordered locus">PSMK_10400</name>
</gene>
<keyword evidence="6" id="KW-1185">Reference proteome</keyword>
<organism evidence="5 6">
    <name type="scientific">Phycisphaera mikurensis (strain NBRC 102666 / KCTC 22515 / FYK2301M01)</name>
    <dbReference type="NCBI Taxonomy" id="1142394"/>
    <lineage>
        <taxon>Bacteria</taxon>
        <taxon>Pseudomonadati</taxon>
        <taxon>Planctomycetota</taxon>
        <taxon>Phycisphaerae</taxon>
        <taxon>Phycisphaerales</taxon>
        <taxon>Phycisphaeraceae</taxon>
        <taxon>Phycisphaera</taxon>
    </lineage>
</organism>
<dbReference type="PANTHER" id="PTHR11712">
    <property type="entry name" value="POLYKETIDE SYNTHASE-RELATED"/>
    <property type="match status" value="1"/>
</dbReference>
<comment type="similarity">
    <text evidence="1 3">Belongs to the thiolase-like superfamily. Beta-ketoacyl-ACP synthases family.</text>
</comment>
<dbReference type="eggNOG" id="COG0304">
    <property type="taxonomic scope" value="Bacteria"/>
</dbReference>
<dbReference type="EMBL" id="AP012338">
    <property type="protein sequence ID" value="BAM03199.1"/>
    <property type="molecule type" value="Genomic_DNA"/>
</dbReference>
<evidence type="ECO:0000259" key="4">
    <source>
        <dbReference type="PROSITE" id="PS52004"/>
    </source>
</evidence>
<evidence type="ECO:0000256" key="2">
    <source>
        <dbReference type="ARBA" id="ARBA00022679"/>
    </source>
</evidence>
<dbReference type="KEGG" id="phm:PSMK_10400"/>
<dbReference type="InterPro" id="IPR020841">
    <property type="entry name" value="PKS_Beta-ketoAc_synthase_dom"/>
</dbReference>